<dbReference type="OrthoDB" id="9807410at2"/>
<dbReference type="NCBIfam" id="TIGR04183">
    <property type="entry name" value="Por_Secre_tail"/>
    <property type="match status" value="1"/>
</dbReference>
<dbReference type="EMBL" id="FCOR01000003">
    <property type="protein sequence ID" value="CVK15841.1"/>
    <property type="molecule type" value="Genomic_DNA"/>
</dbReference>
<accession>A0A0X3AN82</accession>
<dbReference type="SUPFAM" id="SSF50998">
    <property type="entry name" value="Quinoprotein alcohol dehydrogenase-like"/>
    <property type="match status" value="1"/>
</dbReference>
<reference evidence="3 4" key="1">
    <citation type="submission" date="2016-01" db="EMBL/GenBank/DDBJ databases">
        <authorList>
            <person name="McClelland M."/>
            <person name="Jain A."/>
            <person name="Saraogi P."/>
            <person name="Mendelson R."/>
            <person name="Westerman R."/>
            <person name="SanMiguel P."/>
            <person name="Csonka L."/>
        </authorList>
    </citation>
    <scope>NUCLEOTIDE SEQUENCE [LARGE SCALE GENOMIC DNA]</scope>
    <source>
        <strain evidence="3 4">R-53146</strain>
    </source>
</reference>
<keyword evidence="4" id="KW-1185">Reference proteome</keyword>
<evidence type="ECO:0000313" key="3">
    <source>
        <dbReference type="EMBL" id="CVK15841.1"/>
    </source>
</evidence>
<evidence type="ECO:0000256" key="1">
    <source>
        <dbReference type="ARBA" id="ARBA00022729"/>
    </source>
</evidence>
<dbReference type="InterPro" id="IPR026444">
    <property type="entry name" value="Secre_tail"/>
</dbReference>
<dbReference type="Pfam" id="PF21544">
    <property type="entry name" value="PorZ_N_b_propeller"/>
    <property type="match status" value="1"/>
</dbReference>
<evidence type="ECO:0000259" key="2">
    <source>
        <dbReference type="Pfam" id="PF21544"/>
    </source>
</evidence>
<sequence length="748" mass="84012">MKKFTFLLLLIITGLCHCQSSRWKDYFSYFNVKAIQQVDNLIFCASENGLFSYNKSTGELKKISKANGLHEVNISAFAYNSSNKTLLVGYNSGKLDILKQDKIHLVVDIPFDKNYQGNKKINHIYTEGNYAVLSMDFGITLFDLKKLEFKETCYFKQSLNYYKVNKSAILNNKIFAASTSGIYSHDIDNMLPNFSAWTHTNNGINFNQIAKNNSSLFISSNNTIYKSDDGGITWQNKGNYIDLKDIVSIDGFLLLIQKNKIFLLDNFLKVLKSMEFSDDLNTGFYSDGIFYAGTQFKGLIRNNTYVVPDGPFNNRSYSLTICDNQLWVAPGGRNIDNYYQTNPNTFGFYHFNGQRWDHVSAESINDERYIMKVIPNCNNTREAFILSYENGLLKMVNNQLKFIYNRTNSPIIEYERLVGGDFDADGNLILIQTFAAESANGVNNAIIIKTPSDQFKFLSLLPKRVNLTGGAMNPYIDSQGYIWVPSPRNNGLIVYKYNRTPLNTSDDKIYLIDSNKDSGNLPSNNILCVNLDKSGTAWIGTDSGLRILRNPYQSLETGNYNTERIVITQNGLGEEVLRETKITVIKTDAANRKWIGTHSSGVFYLSEDGTTLLNRFTEENSPLPSNLITDIQIDKTGEVYFVTPSGIVSYRSDIVDSDDEFGDIVAYPNPVRPGYTGNITIRGLAHDSFVKITDVAGNLVYETKAPGGVATWNGTNFNAKPVSSGVYLVLVSNSEGKKHATTKIAIIR</sequence>
<protein>
    <submittedName>
        <fullName evidence="3">Por secretion system C-terminal sorting domain-containing protein</fullName>
    </submittedName>
</protein>
<dbReference type="RefSeq" id="WP_055425062.1">
    <property type="nucleotide sequence ID" value="NZ_FCOR01000003.1"/>
</dbReference>
<dbReference type="Pfam" id="PF07494">
    <property type="entry name" value="Reg_prop"/>
    <property type="match status" value="1"/>
</dbReference>
<name>A0A0X3AN82_9FLAO</name>
<keyword evidence="1" id="KW-0732">Signal</keyword>
<proteinExistence type="predicted"/>
<dbReference type="SUPFAM" id="SSF101898">
    <property type="entry name" value="NHL repeat"/>
    <property type="match status" value="1"/>
</dbReference>
<dbReference type="Proteomes" id="UP000182761">
    <property type="component" value="Unassembled WGS sequence"/>
</dbReference>
<dbReference type="Gene3D" id="2.130.10.10">
    <property type="entry name" value="YVTN repeat-like/Quinoprotein amine dehydrogenase"/>
    <property type="match status" value="3"/>
</dbReference>
<dbReference type="STRING" id="1586267.GCA_001418685_00676"/>
<evidence type="ECO:0000313" key="4">
    <source>
        <dbReference type="Proteomes" id="UP000182761"/>
    </source>
</evidence>
<dbReference type="InterPro" id="IPR015943">
    <property type="entry name" value="WD40/YVTN_repeat-like_dom_sf"/>
</dbReference>
<dbReference type="AlphaFoldDB" id="A0A0X3AN82"/>
<feature type="domain" description="PorZ N-terminal beta-propeller" evidence="2">
    <location>
        <begin position="42"/>
        <end position="198"/>
    </location>
</feature>
<dbReference type="InterPro" id="IPR011110">
    <property type="entry name" value="Reg_prop"/>
</dbReference>
<dbReference type="InterPro" id="IPR011047">
    <property type="entry name" value="Quinoprotein_ADH-like_sf"/>
</dbReference>
<gene>
    <name evidence="3" type="ORF">Ga0061079_103152</name>
</gene>
<dbReference type="InterPro" id="IPR048954">
    <property type="entry name" value="PorZ_N"/>
</dbReference>
<organism evidence="3 4">
    <name type="scientific">Apibacter mensalis</name>
    <dbReference type="NCBI Taxonomy" id="1586267"/>
    <lineage>
        <taxon>Bacteria</taxon>
        <taxon>Pseudomonadati</taxon>
        <taxon>Bacteroidota</taxon>
        <taxon>Flavobacteriia</taxon>
        <taxon>Flavobacteriales</taxon>
        <taxon>Weeksellaceae</taxon>
        <taxon>Apibacter</taxon>
    </lineage>
</organism>